<reference evidence="13" key="2">
    <citation type="journal article" date="2021" name="PeerJ">
        <title>Extensive microbial diversity within the chicken gut microbiome revealed by metagenomics and culture.</title>
        <authorList>
            <person name="Gilroy R."/>
            <person name="Ravi A."/>
            <person name="Getino M."/>
            <person name="Pursley I."/>
            <person name="Horton D.L."/>
            <person name="Alikhan N.F."/>
            <person name="Baker D."/>
            <person name="Gharbi K."/>
            <person name="Hall N."/>
            <person name="Watson M."/>
            <person name="Adriaenssens E.M."/>
            <person name="Foster-Nyarko E."/>
            <person name="Jarju S."/>
            <person name="Secka A."/>
            <person name="Antonio M."/>
            <person name="Oren A."/>
            <person name="Chaudhuri R.R."/>
            <person name="La Ragione R."/>
            <person name="Hildebrand F."/>
            <person name="Pallen M.J."/>
        </authorList>
    </citation>
    <scope>NUCLEOTIDE SEQUENCE</scope>
    <source>
        <strain evidence="13">ChiSjej6B24-2974</strain>
    </source>
</reference>
<evidence type="ECO:0000256" key="10">
    <source>
        <dbReference type="PROSITE-ProRule" id="PRU00169"/>
    </source>
</evidence>
<sequence>MYKVFLVDDEIVIREGIRNSFPWEGNGGSEFALVGEAPDGEIALQMMQDVKPDILITDIRMPFMDGMQLCEAVSHTMPWVQIVILSGYDDFSYAQQAISLGVKEYLLKPVSAQELLEVLERIAARIREERRQQADILRIKRQFASSSAFLRERLLGEALAGVQGKEGVQSLLERARALNLSLHANRYLVILACPRGGEEGRTLAQSALYRLAEGSGDAVHACEVSGGFALIVMGDSDEDLEERAYGCARAALYEVERATGKSARMCIGEAVSDLTALPQSYQSAQRVRQAMEIASDPEKRRIMGVRDMGALPVDRTINLDVLPLNERLQYANREDVDKILQEHIASMGSAAIHSVMMVNFLYVEILMAASRIIKESGGEPREVIDAKLWEQNLFSATPDPEEVIPVAREVLEKAIAFREEQSSTRYNAVINKARAYLAREYQNSGVTLNDVSSHVCMSNSHFCTIFSQEVGVTFTEYLTNLRMNKAKELLRTTQMRSSDVAYAVGYNDPHYFSYLFKKHTGMTPRDYRKEAQG</sequence>
<dbReference type="SMART" id="SM00342">
    <property type="entry name" value="HTH_ARAC"/>
    <property type="match status" value="1"/>
</dbReference>
<comment type="subcellular location">
    <subcellularLocation>
        <location evidence="1">Cytoplasm</location>
    </subcellularLocation>
</comment>
<dbReference type="InterPro" id="IPR009057">
    <property type="entry name" value="Homeodomain-like_sf"/>
</dbReference>
<keyword evidence="7" id="KW-0238">DNA-binding</keyword>
<dbReference type="CDD" id="cd17536">
    <property type="entry name" value="REC_YesN-like"/>
    <property type="match status" value="1"/>
</dbReference>
<evidence type="ECO:0000259" key="12">
    <source>
        <dbReference type="PROSITE" id="PS50110"/>
    </source>
</evidence>
<dbReference type="InterPro" id="IPR001789">
    <property type="entry name" value="Sig_transdc_resp-reg_receiver"/>
</dbReference>
<dbReference type="SMART" id="SM00448">
    <property type="entry name" value="REC"/>
    <property type="match status" value="1"/>
</dbReference>
<dbReference type="Proteomes" id="UP000824260">
    <property type="component" value="Unassembled WGS sequence"/>
</dbReference>
<keyword evidence="3" id="KW-0963">Cytoplasm</keyword>
<evidence type="ECO:0000256" key="2">
    <source>
        <dbReference type="ARBA" id="ARBA00018672"/>
    </source>
</evidence>
<dbReference type="GO" id="GO:0043565">
    <property type="term" value="F:sequence-specific DNA binding"/>
    <property type="evidence" value="ECO:0007669"/>
    <property type="project" value="InterPro"/>
</dbReference>
<keyword evidence="8" id="KW-0804">Transcription</keyword>
<comment type="function">
    <text evidence="9">May play the central regulatory role in sporulation. It may be an element of the effector pathway responsible for the activation of sporulation genes in response to nutritional stress. Spo0A may act in concert with spo0H (a sigma factor) to control the expression of some genes that are critical to the sporulation process.</text>
</comment>
<dbReference type="PROSITE" id="PS01124">
    <property type="entry name" value="HTH_ARAC_FAMILY_2"/>
    <property type="match status" value="1"/>
</dbReference>
<dbReference type="PRINTS" id="PR00032">
    <property type="entry name" value="HTHARAC"/>
</dbReference>
<feature type="domain" description="Response regulatory" evidence="12">
    <location>
        <begin position="3"/>
        <end position="123"/>
    </location>
</feature>
<evidence type="ECO:0000256" key="5">
    <source>
        <dbReference type="ARBA" id="ARBA00023012"/>
    </source>
</evidence>
<dbReference type="SUPFAM" id="SSF46689">
    <property type="entry name" value="Homeodomain-like"/>
    <property type="match status" value="2"/>
</dbReference>
<gene>
    <name evidence="13" type="ORF">IAA52_04060</name>
</gene>
<dbReference type="Pfam" id="PF12833">
    <property type="entry name" value="HTH_18"/>
    <property type="match status" value="1"/>
</dbReference>
<evidence type="ECO:0000256" key="6">
    <source>
        <dbReference type="ARBA" id="ARBA00023015"/>
    </source>
</evidence>
<evidence type="ECO:0000256" key="4">
    <source>
        <dbReference type="ARBA" id="ARBA00022553"/>
    </source>
</evidence>
<dbReference type="Pfam" id="PF17853">
    <property type="entry name" value="GGDEF_2"/>
    <property type="match status" value="1"/>
</dbReference>
<evidence type="ECO:0000256" key="8">
    <source>
        <dbReference type="ARBA" id="ARBA00023163"/>
    </source>
</evidence>
<keyword evidence="4 10" id="KW-0597">Phosphoprotein</keyword>
<comment type="caution">
    <text evidence="13">The sequence shown here is derived from an EMBL/GenBank/DDBJ whole genome shotgun (WGS) entry which is preliminary data.</text>
</comment>
<proteinExistence type="predicted"/>
<feature type="modified residue" description="4-aspartylphosphate" evidence="10">
    <location>
        <position position="58"/>
    </location>
</feature>
<organism evidence="13 14">
    <name type="scientific">Candidatus Pullichristensenella stercorigallinarum</name>
    <dbReference type="NCBI Taxonomy" id="2840909"/>
    <lineage>
        <taxon>Bacteria</taxon>
        <taxon>Bacillati</taxon>
        <taxon>Bacillota</taxon>
        <taxon>Clostridia</taxon>
        <taxon>Candidatus Pullichristensenella</taxon>
    </lineage>
</organism>
<dbReference type="InterPro" id="IPR051552">
    <property type="entry name" value="HptR"/>
</dbReference>
<dbReference type="GO" id="GO:0000160">
    <property type="term" value="P:phosphorelay signal transduction system"/>
    <property type="evidence" value="ECO:0007669"/>
    <property type="project" value="UniProtKB-KW"/>
</dbReference>
<accession>A0A9D0ZKJ7</accession>
<dbReference type="EMBL" id="DVFZ01000040">
    <property type="protein sequence ID" value="HIQ82257.1"/>
    <property type="molecule type" value="Genomic_DNA"/>
</dbReference>
<dbReference type="SUPFAM" id="SSF52172">
    <property type="entry name" value="CheY-like"/>
    <property type="match status" value="1"/>
</dbReference>
<dbReference type="PANTHER" id="PTHR42713">
    <property type="entry name" value="HISTIDINE KINASE-RELATED"/>
    <property type="match status" value="1"/>
</dbReference>
<keyword evidence="6" id="KW-0805">Transcription regulation</keyword>
<evidence type="ECO:0000256" key="3">
    <source>
        <dbReference type="ARBA" id="ARBA00022490"/>
    </source>
</evidence>
<dbReference type="InterPro" id="IPR020449">
    <property type="entry name" value="Tscrpt_reg_AraC-type_HTH"/>
</dbReference>
<evidence type="ECO:0000313" key="14">
    <source>
        <dbReference type="Proteomes" id="UP000824260"/>
    </source>
</evidence>
<evidence type="ECO:0000313" key="13">
    <source>
        <dbReference type="EMBL" id="HIQ82257.1"/>
    </source>
</evidence>
<dbReference type="Pfam" id="PF00072">
    <property type="entry name" value="Response_reg"/>
    <property type="match status" value="1"/>
</dbReference>
<evidence type="ECO:0000256" key="1">
    <source>
        <dbReference type="ARBA" id="ARBA00004496"/>
    </source>
</evidence>
<dbReference type="InterPro" id="IPR011006">
    <property type="entry name" value="CheY-like_superfamily"/>
</dbReference>
<dbReference type="GO" id="GO:0005737">
    <property type="term" value="C:cytoplasm"/>
    <property type="evidence" value="ECO:0007669"/>
    <property type="project" value="UniProtKB-SubCell"/>
</dbReference>
<protein>
    <recommendedName>
        <fullName evidence="2">Stage 0 sporulation protein A homolog</fullName>
    </recommendedName>
</protein>
<dbReference type="AlphaFoldDB" id="A0A9D0ZKJ7"/>
<dbReference type="PROSITE" id="PS50110">
    <property type="entry name" value="RESPONSE_REGULATORY"/>
    <property type="match status" value="1"/>
</dbReference>
<evidence type="ECO:0000256" key="9">
    <source>
        <dbReference type="ARBA" id="ARBA00024867"/>
    </source>
</evidence>
<reference evidence="13" key="1">
    <citation type="submission" date="2020-10" db="EMBL/GenBank/DDBJ databases">
        <authorList>
            <person name="Gilroy R."/>
        </authorList>
    </citation>
    <scope>NUCLEOTIDE SEQUENCE</scope>
    <source>
        <strain evidence="13">ChiSjej6B24-2974</strain>
    </source>
</reference>
<dbReference type="Gene3D" id="1.10.10.60">
    <property type="entry name" value="Homeodomain-like"/>
    <property type="match status" value="2"/>
</dbReference>
<dbReference type="Gene3D" id="3.40.50.2300">
    <property type="match status" value="1"/>
</dbReference>
<evidence type="ECO:0000256" key="7">
    <source>
        <dbReference type="ARBA" id="ARBA00023125"/>
    </source>
</evidence>
<evidence type="ECO:0000259" key="11">
    <source>
        <dbReference type="PROSITE" id="PS01124"/>
    </source>
</evidence>
<dbReference type="GO" id="GO:0003700">
    <property type="term" value="F:DNA-binding transcription factor activity"/>
    <property type="evidence" value="ECO:0007669"/>
    <property type="project" value="InterPro"/>
</dbReference>
<dbReference type="InterPro" id="IPR018060">
    <property type="entry name" value="HTH_AraC"/>
</dbReference>
<name>A0A9D0ZKJ7_9FIRM</name>
<keyword evidence="5" id="KW-0902">Two-component regulatory system</keyword>
<dbReference type="PANTHER" id="PTHR42713:SF3">
    <property type="entry name" value="TRANSCRIPTIONAL REGULATORY PROTEIN HPTR"/>
    <property type="match status" value="1"/>
</dbReference>
<dbReference type="InterPro" id="IPR041522">
    <property type="entry name" value="CdaR_GGDEF"/>
</dbReference>
<feature type="domain" description="HTH araC/xylS-type" evidence="11">
    <location>
        <begin position="431"/>
        <end position="530"/>
    </location>
</feature>